<comment type="caution">
    <text evidence="2">The sequence shown here is derived from an EMBL/GenBank/DDBJ whole genome shotgun (WGS) entry which is preliminary data.</text>
</comment>
<dbReference type="AlphaFoldDB" id="A0A0F8XZM2"/>
<name>A0A0F8XZM2_9ZZZZ</name>
<protein>
    <submittedName>
        <fullName evidence="2">Uncharacterized protein</fullName>
    </submittedName>
</protein>
<keyword evidence="1" id="KW-0812">Transmembrane</keyword>
<accession>A0A0F8XZM2</accession>
<gene>
    <name evidence="2" type="ORF">LCGC14_2960780</name>
</gene>
<sequence length="41" mass="4453">MPEDHRDGWSPMWVRLNTLATVLAAFTSLVALVVAVIALTS</sequence>
<evidence type="ECO:0000256" key="1">
    <source>
        <dbReference type="SAM" id="Phobius"/>
    </source>
</evidence>
<dbReference type="EMBL" id="LAZR01059925">
    <property type="protein sequence ID" value="KKK66765.1"/>
    <property type="molecule type" value="Genomic_DNA"/>
</dbReference>
<feature type="transmembrane region" description="Helical" evidence="1">
    <location>
        <begin position="20"/>
        <end position="39"/>
    </location>
</feature>
<organism evidence="2">
    <name type="scientific">marine sediment metagenome</name>
    <dbReference type="NCBI Taxonomy" id="412755"/>
    <lineage>
        <taxon>unclassified sequences</taxon>
        <taxon>metagenomes</taxon>
        <taxon>ecological metagenomes</taxon>
    </lineage>
</organism>
<evidence type="ECO:0000313" key="2">
    <source>
        <dbReference type="EMBL" id="KKK66765.1"/>
    </source>
</evidence>
<reference evidence="2" key="1">
    <citation type="journal article" date="2015" name="Nature">
        <title>Complex archaea that bridge the gap between prokaryotes and eukaryotes.</title>
        <authorList>
            <person name="Spang A."/>
            <person name="Saw J.H."/>
            <person name="Jorgensen S.L."/>
            <person name="Zaremba-Niedzwiedzka K."/>
            <person name="Martijn J."/>
            <person name="Lind A.E."/>
            <person name="van Eijk R."/>
            <person name="Schleper C."/>
            <person name="Guy L."/>
            <person name="Ettema T.J."/>
        </authorList>
    </citation>
    <scope>NUCLEOTIDE SEQUENCE</scope>
</reference>
<keyword evidence="1" id="KW-1133">Transmembrane helix</keyword>
<proteinExistence type="predicted"/>
<keyword evidence="1" id="KW-0472">Membrane</keyword>